<dbReference type="Proteomes" id="UP000192660">
    <property type="component" value="Unassembled WGS sequence"/>
</dbReference>
<gene>
    <name evidence="2" type="ORF">SAMN00768000_0229</name>
</gene>
<keyword evidence="1" id="KW-0472">Membrane</keyword>
<sequence length="63" mass="6933">MKRLKSSHSDADNGALAVTRIAWLSVLVAIIMIPVGLLMLPVAWVMKVVRRFWHRPTPPGASA</sequence>
<dbReference type="AlphaFoldDB" id="A0A1W1W7I8"/>
<evidence type="ECO:0000313" key="3">
    <source>
        <dbReference type="Proteomes" id="UP000192660"/>
    </source>
</evidence>
<keyword evidence="1" id="KW-1133">Transmembrane helix</keyword>
<accession>A0A1W1W7I8</accession>
<keyword evidence="1" id="KW-0812">Transmembrane</keyword>
<dbReference type="RefSeq" id="WP_084660749.1">
    <property type="nucleotide sequence ID" value="NZ_FWWY01000001.1"/>
</dbReference>
<dbReference type="EMBL" id="FWWY01000001">
    <property type="protein sequence ID" value="SMC02020.1"/>
    <property type="molecule type" value="Genomic_DNA"/>
</dbReference>
<name>A0A1W1W7I8_SULTA</name>
<reference evidence="3" key="1">
    <citation type="submission" date="2017-04" db="EMBL/GenBank/DDBJ databases">
        <authorList>
            <person name="Varghese N."/>
            <person name="Submissions S."/>
        </authorList>
    </citation>
    <scope>NUCLEOTIDE SEQUENCE [LARGE SCALE GENOMIC DNA]</scope>
    <source>
        <strain evidence="3">DSM 9293</strain>
    </source>
</reference>
<organism evidence="2 3">
    <name type="scientific">Sulfobacillus thermosulfidooxidans (strain DSM 9293 / VKM B-1269 / AT-1)</name>
    <dbReference type="NCBI Taxonomy" id="929705"/>
    <lineage>
        <taxon>Bacteria</taxon>
        <taxon>Bacillati</taxon>
        <taxon>Bacillota</taxon>
        <taxon>Clostridia</taxon>
        <taxon>Eubacteriales</taxon>
        <taxon>Clostridiales Family XVII. Incertae Sedis</taxon>
        <taxon>Sulfobacillus</taxon>
    </lineage>
</organism>
<proteinExistence type="predicted"/>
<protein>
    <submittedName>
        <fullName evidence="2">Uncharacterized protein</fullName>
    </submittedName>
</protein>
<evidence type="ECO:0000256" key="1">
    <source>
        <dbReference type="SAM" id="Phobius"/>
    </source>
</evidence>
<feature type="transmembrane region" description="Helical" evidence="1">
    <location>
        <begin position="20"/>
        <end position="45"/>
    </location>
</feature>
<evidence type="ECO:0000313" key="2">
    <source>
        <dbReference type="EMBL" id="SMC02020.1"/>
    </source>
</evidence>
<keyword evidence="3" id="KW-1185">Reference proteome</keyword>